<sequence>MLNKEVDTYSPQNQKDWRQWLKKNHRSKQSVWVVYYTKRSKIPSISWSEAVDEALCFGWIDSTKKRIDDSSFMQLFSKRKLKSNWSKINKEKIKKLIDSKRMAKAGFESIEIAKQNGSWTILDEVEELILPNDLEEALEKYKGSKDYFLSLSKSTRKLMLGRIALAKRPETRQKRVQEVVENARQKSLQIN</sequence>
<dbReference type="Pfam" id="PF13376">
    <property type="entry name" value="OmdA"/>
    <property type="match status" value="1"/>
</dbReference>
<evidence type="ECO:0000313" key="1">
    <source>
        <dbReference type="EMBL" id="GAA4445429.1"/>
    </source>
</evidence>
<dbReference type="Proteomes" id="UP001501508">
    <property type="component" value="Unassembled WGS sequence"/>
</dbReference>
<organism evidence="1 2">
    <name type="scientific">Ravibacter arvi</name>
    <dbReference type="NCBI Taxonomy" id="2051041"/>
    <lineage>
        <taxon>Bacteria</taxon>
        <taxon>Pseudomonadati</taxon>
        <taxon>Bacteroidota</taxon>
        <taxon>Cytophagia</taxon>
        <taxon>Cytophagales</taxon>
        <taxon>Spirosomataceae</taxon>
        <taxon>Ravibacter</taxon>
    </lineage>
</organism>
<dbReference type="EMBL" id="BAABEY010000033">
    <property type="protein sequence ID" value="GAA4445429.1"/>
    <property type="molecule type" value="Genomic_DNA"/>
</dbReference>
<protein>
    <submittedName>
        <fullName evidence="1">YdeI/OmpD-associated family protein</fullName>
    </submittedName>
</protein>
<gene>
    <name evidence="1" type="ORF">GCM10023091_37110</name>
</gene>
<accession>A0ABP8M8S1</accession>
<proteinExistence type="predicted"/>
<comment type="caution">
    <text evidence="1">The sequence shown here is derived from an EMBL/GenBank/DDBJ whole genome shotgun (WGS) entry which is preliminary data.</text>
</comment>
<reference evidence="2" key="1">
    <citation type="journal article" date="2019" name="Int. J. Syst. Evol. Microbiol.">
        <title>The Global Catalogue of Microorganisms (GCM) 10K type strain sequencing project: providing services to taxonomists for standard genome sequencing and annotation.</title>
        <authorList>
            <consortium name="The Broad Institute Genomics Platform"/>
            <consortium name="The Broad Institute Genome Sequencing Center for Infectious Disease"/>
            <person name="Wu L."/>
            <person name="Ma J."/>
        </authorList>
    </citation>
    <scope>NUCLEOTIDE SEQUENCE [LARGE SCALE GENOMIC DNA]</scope>
    <source>
        <strain evidence="2">JCM 31920</strain>
    </source>
</reference>
<name>A0ABP8M8S1_9BACT</name>
<keyword evidence="2" id="KW-1185">Reference proteome</keyword>
<evidence type="ECO:0000313" key="2">
    <source>
        <dbReference type="Proteomes" id="UP001501508"/>
    </source>
</evidence>
<dbReference type="RefSeq" id="WP_345031978.1">
    <property type="nucleotide sequence ID" value="NZ_BAABEY010000033.1"/>
</dbReference>